<keyword evidence="1" id="KW-1133">Transmembrane helix</keyword>
<feature type="transmembrane region" description="Helical" evidence="1">
    <location>
        <begin position="167"/>
        <end position="192"/>
    </location>
</feature>
<proteinExistence type="predicted"/>
<evidence type="ECO:0000313" key="3">
    <source>
        <dbReference type="WBParaSite" id="Csp11.Scaffold409.g986.t1"/>
    </source>
</evidence>
<dbReference type="AlphaFoldDB" id="A0A1I7SZH0"/>
<keyword evidence="1" id="KW-0812">Transmembrane</keyword>
<evidence type="ECO:0000313" key="2">
    <source>
        <dbReference type="Proteomes" id="UP000095282"/>
    </source>
</evidence>
<reference evidence="3" key="1">
    <citation type="submission" date="2016-11" db="UniProtKB">
        <authorList>
            <consortium name="WormBaseParasite"/>
        </authorList>
    </citation>
    <scope>IDENTIFICATION</scope>
</reference>
<feature type="transmembrane region" description="Helical" evidence="1">
    <location>
        <begin position="134"/>
        <end position="155"/>
    </location>
</feature>
<keyword evidence="2" id="KW-1185">Reference proteome</keyword>
<keyword evidence="1" id="KW-0472">Membrane</keyword>
<dbReference type="WBParaSite" id="Csp11.Scaffold409.g986.t1">
    <property type="protein sequence ID" value="Csp11.Scaffold409.g986.t1"/>
    <property type="gene ID" value="Csp11.Scaffold409.g986"/>
</dbReference>
<feature type="transmembrane region" description="Helical" evidence="1">
    <location>
        <begin position="56"/>
        <end position="80"/>
    </location>
</feature>
<dbReference type="Proteomes" id="UP000095282">
    <property type="component" value="Unplaced"/>
</dbReference>
<dbReference type="eggNOG" id="ENOG502TJ8V">
    <property type="taxonomic scope" value="Eukaryota"/>
</dbReference>
<accession>A0A1I7SZH0</accession>
<organism evidence="2 3">
    <name type="scientific">Caenorhabditis tropicalis</name>
    <dbReference type="NCBI Taxonomy" id="1561998"/>
    <lineage>
        <taxon>Eukaryota</taxon>
        <taxon>Metazoa</taxon>
        <taxon>Ecdysozoa</taxon>
        <taxon>Nematoda</taxon>
        <taxon>Chromadorea</taxon>
        <taxon>Rhabditida</taxon>
        <taxon>Rhabditina</taxon>
        <taxon>Rhabditomorpha</taxon>
        <taxon>Rhabditoidea</taxon>
        <taxon>Rhabditidae</taxon>
        <taxon>Peloderinae</taxon>
        <taxon>Caenorhabditis</taxon>
    </lineage>
</organism>
<name>A0A1I7SZH0_9PELO</name>
<protein>
    <submittedName>
        <fullName evidence="3">Serpentine receptor class gamma</fullName>
    </submittedName>
</protein>
<evidence type="ECO:0000256" key="1">
    <source>
        <dbReference type="SAM" id="Phobius"/>
    </source>
</evidence>
<sequence length="284" mass="32623">MYVHVYNSRCVHQAEAGTPPSLVTDTFQVGKRPFSFLLFHSSHSGAESNMHPRKDLAVYTVLCFFGLFFIHIPLLCKTFYVPINSYIECAKFCLYMNFQYVGFQICLASINFIFSVALVMTIKQIRFGNIKANLRLILSLKGLLLFITCICSFSVELAAPPMLHIFWIYNSALVHIHLSLEVLVSLFSIWYAHRLEKVNILKIRVSMIDTLRTFSPSNMIYLAPPVGREIVVCPEKQAVLEEGLSQEEIVLNELGNFFNRALAAHHERYPLISFRPPIRFEDYE</sequence>
<feature type="transmembrane region" description="Helical" evidence="1">
    <location>
        <begin position="100"/>
        <end position="122"/>
    </location>
</feature>